<dbReference type="GO" id="GO:0005634">
    <property type="term" value="C:nucleus"/>
    <property type="evidence" value="ECO:0007669"/>
    <property type="project" value="TreeGrafter"/>
</dbReference>
<feature type="domain" description="DDE-1" evidence="1">
    <location>
        <begin position="121"/>
        <end position="286"/>
    </location>
</feature>
<dbReference type="InterPro" id="IPR004875">
    <property type="entry name" value="DDE_SF_endonuclease_dom"/>
</dbReference>
<dbReference type="VEuPathDB" id="FungiDB:H257_11914"/>
<accession>A0A3R7DQZ2</accession>
<evidence type="ECO:0000259" key="1">
    <source>
        <dbReference type="Pfam" id="PF03184"/>
    </source>
</evidence>
<reference evidence="2 3" key="1">
    <citation type="submission" date="2018-08" db="EMBL/GenBank/DDBJ databases">
        <title>Aphanomyces genome sequencing and annotation.</title>
        <authorList>
            <person name="Minardi D."/>
            <person name="Oidtmann B."/>
            <person name="Van Der Giezen M."/>
            <person name="Studholme D.J."/>
        </authorList>
    </citation>
    <scope>NUCLEOTIDE SEQUENCE [LARGE SCALE GENOMIC DNA]</scope>
    <source>
        <strain evidence="2 3">Si</strain>
    </source>
</reference>
<organism evidence="2 3">
    <name type="scientific">Aphanomyces astaci</name>
    <name type="common">Crayfish plague agent</name>
    <dbReference type="NCBI Taxonomy" id="112090"/>
    <lineage>
        <taxon>Eukaryota</taxon>
        <taxon>Sar</taxon>
        <taxon>Stramenopiles</taxon>
        <taxon>Oomycota</taxon>
        <taxon>Saprolegniomycetes</taxon>
        <taxon>Saprolegniales</taxon>
        <taxon>Verrucalvaceae</taxon>
        <taxon>Aphanomyces</taxon>
    </lineage>
</organism>
<comment type="caution">
    <text evidence="2">The sequence shown here is derived from an EMBL/GenBank/DDBJ whole genome shotgun (WGS) entry which is preliminary data.</text>
</comment>
<evidence type="ECO:0000313" key="2">
    <source>
        <dbReference type="EMBL" id="RHY73627.1"/>
    </source>
</evidence>
<sequence length="300" mass="34656">MTVMSSHMLQSLGEDHLDWIEHYMSSRRSGYHSLLRLLRHFAEHHGFSRQRIFRQKKSQEELEVTRIAFGKQFQHKHPGIDMDVLYNSDETGMYYDMCPNTIWAIRGGGSYVANSERHSYRMTALLTVRGDGKKLPILFIIRGEPGGDIETNEFPDYPPEHFYALQKKAWMNGIVWKYFLRDVLKPDIENPSVLLVENFDSHVSEETENIVGEELGSELCALPPNSTSHCQPLDVSPMGPFKQHLRDLWVLTKSTATTAKEKILVMINRAIKAWDMVTDDEVRASFVKVPWITRIPDCLF</sequence>
<dbReference type="PANTHER" id="PTHR19303:SF57">
    <property type="entry name" value="HTH CENPB-TYPE DOMAIN-CONTAINING PROTEIN"/>
    <property type="match status" value="1"/>
</dbReference>
<gene>
    <name evidence="2" type="ORF">DYB34_011335</name>
</gene>
<proteinExistence type="predicted"/>
<evidence type="ECO:0000313" key="3">
    <source>
        <dbReference type="Proteomes" id="UP000283543"/>
    </source>
</evidence>
<name>A0A3R7DQZ2_APHAT</name>
<dbReference type="AlphaFoldDB" id="A0A3R7DQZ2"/>
<dbReference type="GO" id="GO:0003677">
    <property type="term" value="F:DNA binding"/>
    <property type="evidence" value="ECO:0007669"/>
    <property type="project" value="TreeGrafter"/>
</dbReference>
<dbReference type="EMBL" id="QUTB01002182">
    <property type="protein sequence ID" value="RHY73627.1"/>
    <property type="molecule type" value="Genomic_DNA"/>
</dbReference>
<dbReference type="Proteomes" id="UP000283543">
    <property type="component" value="Unassembled WGS sequence"/>
</dbReference>
<dbReference type="PANTHER" id="PTHR19303">
    <property type="entry name" value="TRANSPOSON"/>
    <property type="match status" value="1"/>
</dbReference>
<protein>
    <recommendedName>
        <fullName evidence="1">DDE-1 domain-containing protein</fullName>
    </recommendedName>
</protein>
<dbReference type="Pfam" id="PF03184">
    <property type="entry name" value="DDE_1"/>
    <property type="match status" value="1"/>
</dbReference>
<dbReference type="InterPro" id="IPR050863">
    <property type="entry name" value="CenT-Element_Derived"/>
</dbReference>